<protein>
    <submittedName>
        <fullName evidence="1">Uncharacterized protein</fullName>
    </submittedName>
</protein>
<dbReference type="AlphaFoldDB" id="A0A7I7RM65"/>
<organism evidence="1 2">
    <name type="scientific">Mycolicibacterium celeriflavum</name>
    <name type="common">Mycobacterium celeriflavum</name>
    <dbReference type="NCBI Taxonomy" id="1249101"/>
    <lineage>
        <taxon>Bacteria</taxon>
        <taxon>Bacillati</taxon>
        <taxon>Actinomycetota</taxon>
        <taxon>Actinomycetes</taxon>
        <taxon>Mycobacteriales</taxon>
        <taxon>Mycobacteriaceae</taxon>
        <taxon>Mycolicibacterium</taxon>
    </lineage>
</organism>
<name>A0A7I7RM65_MYCCF</name>
<sequence>MRSNEVADVLAALECAYKQAAGLRLDDLSRTDLYALLERLDRLDHQRAALDQRLLGRLLAVGGSSAKDVARRLRISPGEAQRRLAGRLPSHHSGLGLRVHAGIQCVTALRRVP</sequence>
<keyword evidence="2" id="KW-1185">Reference proteome</keyword>
<reference evidence="1 2" key="1">
    <citation type="journal article" date="2019" name="Emerg. Microbes Infect.">
        <title>Comprehensive subspecies identification of 175 nontuberculous mycobacteria species based on 7547 genomic profiles.</title>
        <authorList>
            <person name="Matsumoto Y."/>
            <person name="Kinjo T."/>
            <person name="Motooka D."/>
            <person name="Nabeya D."/>
            <person name="Jung N."/>
            <person name="Uechi K."/>
            <person name="Horii T."/>
            <person name="Iida T."/>
            <person name="Fujita J."/>
            <person name="Nakamura S."/>
        </authorList>
    </citation>
    <scope>NUCLEOTIDE SEQUENCE [LARGE SCALE GENOMIC DNA]</scope>
    <source>
        <strain evidence="1 2">JCM 18439</strain>
    </source>
</reference>
<evidence type="ECO:0000313" key="2">
    <source>
        <dbReference type="Proteomes" id="UP000466431"/>
    </source>
</evidence>
<dbReference type="Proteomes" id="UP000466431">
    <property type="component" value="Chromosome"/>
</dbReference>
<accession>A0A7I7RM65</accession>
<evidence type="ECO:0000313" key="1">
    <source>
        <dbReference type="EMBL" id="BBY44989.1"/>
    </source>
</evidence>
<gene>
    <name evidence="1" type="ORF">MCEL_32840</name>
</gene>
<dbReference type="EMBL" id="AP022591">
    <property type="protein sequence ID" value="BBY44989.1"/>
    <property type="molecule type" value="Genomic_DNA"/>
</dbReference>
<dbReference type="KEGG" id="mcee:MCEL_32840"/>
<proteinExistence type="predicted"/>